<dbReference type="PANTHER" id="PTHR13113">
    <property type="entry name" value="ECSIT EVOLUTIONARILY CONSERVED SIGNALING INTERMEDIATE IN TOLL PATHWAYS"/>
    <property type="match status" value="1"/>
</dbReference>
<protein>
    <submittedName>
        <fullName evidence="4">ECSIT_Cterm domain-containing protein</fullName>
    </submittedName>
</protein>
<dbReference type="OrthoDB" id="10064298at2759"/>
<accession>A0A183J4Q4</accession>
<evidence type="ECO:0000259" key="1">
    <source>
        <dbReference type="SMART" id="SM01284"/>
    </source>
</evidence>
<proteinExistence type="predicted"/>
<organism evidence="4">
    <name type="scientific">Soboliphyme baturini</name>
    <dbReference type="NCBI Taxonomy" id="241478"/>
    <lineage>
        <taxon>Eukaryota</taxon>
        <taxon>Metazoa</taxon>
        <taxon>Ecdysozoa</taxon>
        <taxon>Nematoda</taxon>
        <taxon>Enoplea</taxon>
        <taxon>Dorylaimia</taxon>
        <taxon>Dioctophymatida</taxon>
        <taxon>Dioctophymatoidea</taxon>
        <taxon>Soboliphymatidae</taxon>
        <taxon>Soboliphyme</taxon>
    </lineage>
</organism>
<gene>
    <name evidence="2" type="ORF">SBAD_LOCUS10852</name>
</gene>
<dbReference type="WBParaSite" id="SBAD_0001122801-mRNA-1">
    <property type="protein sequence ID" value="SBAD_0001122801-mRNA-1"/>
    <property type="gene ID" value="SBAD_0001122801"/>
</dbReference>
<feature type="domain" description="ECSIT C-terminal" evidence="1">
    <location>
        <begin position="1"/>
        <end position="125"/>
    </location>
</feature>
<dbReference type="PANTHER" id="PTHR13113:SF1">
    <property type="entry name" value="EVOLUTIONARILY CONSERVED SIGNALING INTERMEDIATE IN TOLL PATHWAY, MITOCHONDRIAL"/>
    <property type="match status" value="1"/>
</dbReference>
<evidence type="ECO:0000313" key="2">
    <source>
        <dbReference type="EMBL" id="VDP35102.1"/>
    </source>
</evidence>
<dbReference type="GO" id="GO:0045087">
    <property type="term" value="P:innate immune response"/>
    <property type="evidence" value="ECO:0007669"/>
    <property type="project" value="TreeGrafter"/>
</dbReference>
<dbReference type="Pfam" id="PF14784">
    <property type="entry name" value="ECSIT_C"/>
    <property type="match status" value="1"/>
</dbReference>
<keyword evidence="3" id="KW-1185">Reference proteome</keyword>
<reference evidence="2 3" key="2">
    <citation type="submission" date="2018-11" db="EMBL/GenBank/DDBJ databases">
        <authorList>
            <consortium name="Pathogen Informatics"/>
        </authorList>
    </citation>
    <scope>NUCLEOTIDE SEQUENCE [LARGE SCALE GENOMIC DNA]</scope>
</reference>
<sequence length="149" mass="17091">MIFRHPSNQPIYVDGPFRVWVNDQSFFHFVLRASPKEHVHFETFRSDEPPTADEWANWQTKYTAEFPESRREVIQLPTIHEQTDGTILAIAITGTSSKESLMCWIKFLQTANPKLKHIPVIFRLRHALGEVATNFKPETANVAAETVGS</sequence>
<reference evidence="4" key="1">
    <citation type="submission" date="2016-06" db="UniProtKB">
        <authorList>
            <consortium name="WormBaseParasite"/>
        </authorList>
    </citation>
    <scope>IDENTIFICATION</scope>
</reference>
<dbReference type="GO" id="GO:0005739">
    <property type="term" value="C:mitochondrion"/>
    <property type="evidence" value="ECO:0007669"/>
    <property type="project" value="TreeGrafter"/>
</dbReference>
<dbReference type="AlphaFoldDB" id="A0A183J4Q4"/>
<evidence type="ECO:0000313" key="3">
    <source>
        <dbReference type="Proteomes" id="UP000270296"/>
    </source>
</evidence>
<name>A0A183J4Q4_9BILA</name>
<dbReference type="InterPro" id="IPR029342">
    <property type="entry name" value="ECIST_C"/>
</dbReference>
<dbReference type="GO" id="GO:0007178">
    <property type="term" value="P:cell surface receptor protein serine/threonine kinase signaling pathway"/>
    <property type="evidence" value="ECO:0007669"/>
    <property type="project" value="TreeGrafter"/>
</dbReference>
<evidence type="ECO:0000313" key="4">
    <source>
        <dbReference type="WBParaSite" id="SBAD_0001122801-mRNA-1"/>
    </source>
</evidence>
<dbReference type="EMBL" id="UZAM01014663">
    <property type="protein sequence ID" value="VDP35102.1"/>
    <property type="molecule type" value="Genomic_DNA"/>
</dbReference>
<dbReference type="Proteomes" id="UP000270296">
    <property type="component" value="Unassembled WGS sequence"/>
</dbReference>
<dbReference type="InterPro" id="IPR010418">
    <property type="entry name" value="ECSIT"/>
</dbReference>
<dbReference type="SMART" id="SM01284">
    <property type="entry name" value="ECSIT_Cterm"/>
    <property type="match status" value="1"/>
</dbReference>